<dbReference type="InterPro" id="IPR027471">
    <property type="entry name" value="YbeD-like_sf"/>
</dbReference>
<evidence type="ECO:0000256" key="2">
    <source>
        <dbReference type="HAMAP-Rule" id="MF_00659"/>
    </source>
</evidence>
<dbReference type="HAMAP" id="MF_00659">
    <property type="entry name" value="UPF0250"/>
    <property type="match status" value="1"/>
</dbReference>
<dbReference type="InterPro" id="IPR007454">
    <property type="entry name" value="UPF0250_YbeD-like"/>
</dbReference>
<dbReference type="Proteomes" id="UP001501565">
    <property type="component" value="Unassembled WGS sequence"/>
</dbReference>
<dbReference type="EMBL" id="BAABBN010000006">
    <property type="protein sequence ID" value="GAA3922617.1"/>
    <property type="molecule type" value="Genomic_DNA"/>
</dbReference>
<proteinExistence type="inferred from homology"/>
<comment type="caution">
    <text evidence="3">The sequence shown here is derived from an EMBL/GenBank/DDBJ whole genome shotgun (WGS) entry which is preliminary data.</text>
</comment>
<gene>
    <name evidence="3" type="ORF">GCM10022277_18160</name>
</gene>
<dbReference type="RefSeq" id="WP_344797765.1">
    <property type="nucleotide sequence ID" value="NZ_BAABBN010000006.1"/>
</dbReference>
<evidence type="ECO:0000313" key="3">
    <source>
        <dbReference type="EMBL" id="GAA3922617.1"/>
    </source>
</evidence>
<protein>
    <recommendedName>
        <fullName evidence="2">UPF0250 protein GCM10022277_18160</fullName>
    </recommendedName>
</protein>
<reference evidence="4" key="1">
    <citation type="journal article" date="2019" name="Int. J. Syst. Evol. Microbiol.">
        <title>The Global Catalogue of Microorganisms (GCM) 10K type strain sequencing project: providing services to taxonomists for standard genome sequencing and annotation.</title>
        <authorList>
            <consortium name="The Broad Institute Genomics Platform"/>
            <consortium name="The Broad Institute Genome Sequencing Center for Infectious Disease"/>
            <person name="Wu L."/>
            <person name="Ma J."/>
        </authorList>
    </citation>
    <scope>NUCLEOTIDE SEQUENCE [LARGE SCALE GENOMIC DNA]</scope>
    <source>
        <strain evidence="4">JCM 17551</strain>
    </source>
</reference>
<dbReference type="PANTHER" id="PTHR38036">
    <property type="entry name" value="UPF0250 PROTEIN YBED"/>
    <property type="match status" value="1"/>
</dbReference>
<dbReference type="Pfam" id="PF04359">
    <property type="entry name" value="DUF493"/>
    <property type="match status" value="1"/>
</dbReference>
<dbReference type="Gene3D" id="3.30.70.260">
    <property type="match status" value="1"/>
</dbReference>
<keyword evidence="4" id="KW-1185">Reference proteome</keyword>
<name>A0ABP7MJQ7_9GAMM</name>
<comment type="similarity">
    <text evidence="1 2">Belongs to the UPF0250 family.</text>
</comment>
<sequence length="92" mass="10577">MQQKEPPKIEFPCEGYPIKVLGDNENNFHDFVIEMLRLHSEEQHIDFLSIKASESRNGKFVSVTVKIVAQSEQQLSDIHKAFMATGRVKMVM</sequence>
<organism evidence="3 4">
    <name type="scientific">Litoribacillus peritrichatus</name>
    <dbReference type="NCBI Taxonomy" id="718191"/>
    <lineage>
        <taxon>Bacteria</taxon>
        <taxon>Pseudomonadati</taxon>
        <taxon>Pseudomonadota</taxon>
        <taxon>Gammaproteobacteria</taxon>
        <taxon>Oceanospirillales</taxon>
        <taxon>Oceanospirillaceae</taxon>
        <taxon>Litoribacillus</taxon>
    </lineage>
</organism>
<dbReference type="SUPFAM" id="SSF117991">
    <property type="entry name" value="YbeD/HP0495-like"/>
    <property type="match status" value="1"/>
</dbReference>
<evidence type="ECO:0000256" key="1">
    <source>
        <dbReference type="ARBA" id="ARBA00008460"/>
    </source>
</evidence>
<dbReference type="PANTHER" id="PTHR38036:SF1">
    <property type="entry name" value="UPF0250 PROTEIN YBED"/>
    <property type="match status" value="1"/>
</dbReference>
<accession>A0ABP7MJQ7</accession>
<evidence type="ECO:0000313" key="4">
    <source>
        <dbReference type="Proteomes" id="UP001501565"/>
    </source>
</evidence>